<gene>
    <name evidence="1" type="ORF">IHE70_38710</name>
</gene>
<dbReference type="Proteomes" id="UP000661025">
    <property type="component" value="Unassembled WGS sequence"/>
</dbReference>
<dbReference type="EMBL" id="JACYXT010000022">
    <property type="protein sequence ID" value="MBD9729016.1"/>
    <property type="molecule type" value="Genomic_DNA"/>
</dbReference>
<reference evidence="1" key="1">
    <citation type="submission" date="2020-09" db="EMBL/GenBank/DDBJ databases">
        <title>Streptomyces canutascabiei sp. nov., which causes potato common scab and is distributed across the world.</title>
        <authorList>
            <person name="Nguyen H.P."/>
            <person name="Weisberg A.J."/>
            <person name="Chang J.H."/>
            <person name="Clarke C.R."/>
        </authorList>
    </citation>
    <scope>NUCLEOTIDE SEQUENCE</scope>
    <source>
        <strain evidence="1">ID-01-6.2a</strain>
    </source>
</reference>
<accession>A0A927LA99</accession>
<name>A0A927LA99_9ACTN</name>
<comment type="caution">
    <text evidence="1">The sequence shown here is derived from an EMBL/GenBank/DDBJ whole genome shotgun (WGS) entry which is preliminary data.</text>
</comment>
<evidence type="ECO:0000313" key="1">
    <source>
        <dbReference type="EMBL" id="MBD9729016.1"/>
    </source>
</evidence>
<dbReference type="RefSeq" id="WP_192365255.1">
    <property type="nucleotide sequence ID" value="NZ_CP119182.1"/>
</dbReference>
<proteinExistence type="predicted"/>
<dbReference type="GeneID" id="79935983"/>
<dbReference type="AlphaFoldDB" id="A0A927LA99"/>
<evidence type="ECO:0000313" key="2">
    <source>
        <dbReference type="Proteomes" id="UP000661025"/>
    </source>
</evidence>
<sequence length="67" mass="6684">MITLAVPALTTVGMDLTGAADNLTAGVLSAVGAPAPAAWSRSGAGDILGLIHRETTRVADAPPRSRC</sequence>
<organism evidence="1 2">
    <name type="scientific">Streptomyces caniscabiei</name>
    <dbReference type="NCBI Taxonomy" id="2746961"/>
    <lineage>
        <taxon>Bacteria</taxon>
        <taxon>Bacillati</taxon>
        <taxon>Actinomycetota</taxon>
        <taxon>Actinomycetes</taxon>
        <taxon>Kitasatosporales</taxon>
        <taxon>Streptomycetaceae</taxon>
        <taxon>Streptomyces</taxon>
    </lineage>
</organism>
<protein>
    <submittedName>
        <fullName evidence="1">Uncharacterized protein</fullName>
    </submittedName>
</protein>